<sequence length="535" mass="58379">MFRRKEKAQTEEHSDAASAKGNGYNFIIVFFVALGSFTYGYNSAIIGSVFGLPSFFEYFNIVLTGPHGKEGNQVIGATNGLFAGGGVIGALLVPSFLNRLGRKTTIQMICVLCIVSAAIQGGAVHVAMFLVGRFLNGIGVGMIQVSVPIYQSELSPAKQRGRMVGAHGILVVSGYGLASWTGLGCYFVSDPNIQWRLCMSLQVTAPLLLIIGSPFLPESPRWLLAHRKDQQALSILQRLHTRPNDPTGIAAKEEYYQIRKQIELENAKGITNLWHMIKTPSYRKRILAGLLVQCAAQSTGVLVVNNYQVLLYNNLGLSGWLPLLLYSFYNSWAAFMNWVNSMFLDRVGRVRILTFGLSGCIVMMIFETAMVAEFAGSPNRGGNAAGVLFLFLFVTFYAGCLDASSYVYCAEIFPTGVRAQGLGTSIAGLFASTLLYTEAAPVAFANVGWKYYLVFIIVPAVGVIFFPKYLPETRQLSLEEIAAKFGDEVAVDLSHLSEEQRRALDESLLVAGVDQAATPPSEVEGKEMITTQEKV</sequence>
<evidence type="ECO:0000256" key="5">
    <source>
        <dbReference type="ARBA" id="ARBA00022989"/>
    </source>
</evidence>
<dbReference type="InterPro" id="IPR050360">
    <property type="entry name" value="MFS_Sugar_Transporters"/>
</dbReference>
<dbReference type="GO" id="GO:0016020">
    <property type="term" value="C:membrane"/>
    <property type="evidence" value="ECO:0007669"/>
    <property type="project" value="UniProtKB-SubCell"/>
</dbReference>
<evidence type="ECO:0000256" key="3">
    <source>
        <dbReference type="ARBA" id="ARBA00022448"/>
    </source>
</evidence>
<dbReference type="InterPro" id="IPR005829">
    <property type="entry name" value="Sugar_transporter_CS"/>
</dbReference>
<feature type="transmembrane region" description="Helical" evidence="8">
    <location>
        <begin position="319"/>
        <end position="340"/>
    </location>
</feature>
<evidence type="ECO:0000256" key="6">
    <source>
        <dbReference type="ARBA" id="ARBA00023136"/>
    </source>
</evidence>
<dbReference type="InterPro" id="IPR005828">
    <property type="entry name" value="MFS_sugar_transport-like"/>
</dbReference>
<dbReference type="OrthoDB" id="6612291at2759"/>
<keyword evidence="4 8" id="KW-0812">Transmembrane</keyword>
<proteinExistence type="inferred from homology"/>
<evidence type="ECO:0000259" key="9">
    <source>
        <dbReference type="PROSITE" id="PS50850"/>
    </source>
</evidence>
<accession>A0A9P4IIG0</accession>
<keyword evidence="6 8" id="KW-0472">Membrane</keyword>
<evidence type="ECO:0000256" key="8">
    <source>
        <dbReference type="SAM" id="Phobius"/>
    </source>
</evidence>
<feature type="domain" description="Major facilitator superfamily (MFS) profile" evidence="9">
    <location>
        <begin position="28"/>
        <end position="474"/>
    </location>
</feature>
<feature type="transmembrane region" description="Helical" evidence="8">
    <location>
        <begin position="286"/>
        <end position="307"/>
    </location>
</feature>
<feature type="transmembrane region" description="Helical" evidence="8">
    <location>
        <begin position="21"/>
        <end position="41"/>
    </location>
</feature>
<keyword evidence="11" id="KW-1185">Reference proteome</keyword>
<comment type="subcellular location">
    <subcellularLocation>
        <location evidence="1">Membrane</location>
        <topology evidence="1">Multi-pass membrane protein</topology>
    </subcellularLocation>
</comment>
<dbReference type="Pfam" id="PF00083">
    <property type="entry name" value="Sugar_tr"/>
    <property type="match status" value="1"/>
</dbReference>
<feature type="transmembrane region" description="Helical" evidence="8">
    <location>
        <begin position="109"/>
        <end position="128"/>
    </location>
</feature>
<keyword evidence="3 7" id="KW-0813">Transport</keyword>
<comment type="similarity">
    <text evidence="2 7">Belongs to the major facilitator superfamily. Sugar transporter (TC 2.A.1.1) family.</text>
</comment>
<feature type="transmembrane region" description="Helical" evidence="8">
    <location>
        <begin position="451"/>
        <end position="470"/>
    </location>
</feature>
<dbReference type="GO" id="GO:0005351">
    <property type="term" value="F:carbohydrate:proton symporter activity"/>
    <property type="evidence" value="ECO:0007669"/>
    <property type="project" value="TreeGrafter"/>
</dbReference>
<dbReference type="Proteomes" id="UP000799772">
    <property type="component" value="Unassembled WGS sequence"/>
</dbReference>
<dbReference type="PROSITE" id="PS00217">
    <property type="entry name" value="SUGAR_TRANSPORT_2"/>
    <property type="match status" value="1"/>
</dbReference>
<dbReference type="PANTHER" id="PTHR48022">
    <property type="entry name" value="PLASTIDIC GLUCOSE TRANSPORTER 4"/>
    <property type="match status" value="1"/>
</dbReference>
<organism evidence="10 11">
    <name type="scientific">Rhizodiscina lignyota</name>
    <dbReference type="NCBI Taxonomy" id="1504668"/>
    <lineage>
        <taxon>Eukaryota</taxon>
        <taxon>Fungi</taxon>
        <taxon>Dikarya</taxon>
        <taxon>Ascomycota</taxon>
        <taxon>Pezizomycotina</taxon>
        <taxon>Dothideomycetes</taxon>
        <taxon>Pleosporomycetidae</taxon>
        <taxon>Aulographales</taxon>
        <taxon>Rhizodiscinaceae</taxon>
        <taxon>Rhizodiscina</taxon>
    </lineage>
</organism>
<dbReference type="Gene3D" id="1.20.1250.20">
    <property type="entry name" value="MFS general substrate transporter like domains"/>
    <property type="match status" value="1"/>
</dbReference>
<comment type="caution">
    <text evidence="10">The sequence shown here is derived from an EMBL/GenBank/DDBJ whole genome shotgun (WGS) entry which is preliminary data.</text>
</comment>
<gene>
    <name evidence="10" type="ORF">NA57DRAFT_74168</name>
</gene>
<dbReference type="AlphaFoldDB" id="A0A9P4IIG0"/>
<dbReference type="PROSITE" id="PS50850">
    <property type="entry name" value="MFS"/>
    <property type="match status" value="1"/>
</dbReference>
<evidence type="ECO:0000256" key="4">
    <source>
        <dbReference type="ARBA" id="ARBA00022692"/>
    </source>
</evidence>
<keyword evidence="5 8" id="KW-1133">Transmembrane helix</keyword>
<name>A0A9P4IIG0_9PEZI</name>
<dbReference type="InterPro" id="IPR020846">
    <property type="entry name" value="MFS_dom"/>
</dbReference>
<reference evidence="10" key="1">
    <citation type="journal article" date="2020" name="Stud. Mycol.">
        <title>101 Dothideomycetes genomes: a test case for predicting lifestyles and emergence of pathogens.</title>
        <authorList>
            <person name="Haridas S."/>
            <person name="Albert R."/>
            <person name="Binder M."/>
            <person name="Bloem J."/>
            <person name="Labutti K."/>
            <person name="Salamov A."/>
            <person name="Andreopoulos B."/>
            <person name="Baker S."/>
            <person name="Barry K."/>
            <person name="Bills G."/>
            <person name="Bluhm B."/>
            <person name="Cannon C."/>
            <person name="Castanera R."/>
            <person name="Culley D."/>
            <person name="Daum C."/>
            <person name="Ezra D."/>
            <person name="Gonzalez J."/>
            <person name="Henrissat B."/>
            <person name="Kuo A."/>
            <person name="Liang C."/>
            <person name="Lipzen A."/>
            <person name="Lutzoni F."/>
            <person name="Magnuson J."/>
            <person name="Mondo S."/>
            <person name="Nolan M."/>
            <person name="Ohm R."/>
            <person name="Pangilinan J."/>
            <person name="Park H.-J."/>
            <person name="Ramirez L."/>
            <person name="Alfaro M."/>
            <person name="Sun H."/>
            <person name="Tritt A."/>
            <person name="Yoshinaga Y."/>
            <person name="Zwiers L.-H."/>
            <person name="Turgeon B."/>
            <person name="Goodwin S."/>
            <person name="Spatafora J."/>
            <person name="Crous P."/>
            <person name="Grigoriev I."/>
        </authorList>
    </citation>
    <scope>NUCLEOTIDE SEQUENCE</scope>
    <source>
        <strain evidence="10">CBS 133067</strain>
    </source>
</reference>
<evidence type="ECO:0000313" key="10">
    <source>
        <dbReference type="EMBL" id="KAF2100563.1"/>
    </source>
</evidence>
<feature type="transmembrane region" description="Helical" evidence="8">
    <location>
        <begin position="384"/>
        <end position="409"/>
    </location>
</feature>
<evidence type="ECO:0000256" key="2">
    <source>
        <dbReference type="ARBA" id="ARBA00010992"/>
    </source>
</evidence>
<feature type="transmembrane region" description="Helical" evidence="8">
    <location>
        <begin position="421"/>
        <end position="445"/>
    </location>
</feature>
<dbReference type="InterPro" id="IPR036259">
    <property type="entry name" value="MFS_trans_sf"/>
</dbReference>
<evidence type="ECO:0000256" key="7">
    <source>
        <dbReference type="RuleBase" id="RU003346"/>
    </source>
</evidence>
<dbReference type="NCBIfam" id="TIGR00879">
    <property type="entry name" value="SP"/>
    <property type="match status" value="1"/>
</dbReference>
<feature type="transmembrane region" description="Helical" evidence="8">
    <location>
        <begin position="352"/>
        <end position="372"/>
    </location>
</feature>
<dbReference type="PANTHER" id="PTHR48022:SF11">
    <property type="entry name" value="MONOSACCHARIDE TRANSPORTER (HXT8), PUTATIVE (AFU_ORTHOLOGUE AFUA_2G08120)-RELATED"/>
    <property type="match status" value="1"/>
</dbReference>
<evidence type="ECO:0000313" key="11">
    <source>
        <dbReference type="Proteomes" id="UP000799772"/>
    </source>
</evidence>
<dbReference type="InterPro" id="IPR003663">
    <property type="entry name" value="Sugar/inositol_transpt"/>
</dbReference>
<dbReference type="PRINTS" id="PR00171">
    <property type="entry name" value="SUGRTRNSPORT"/>
</dbReference>
<dbReference type="SUPFAM" id="SSF103473">
    <property type="entry name" value="MFS general substrate transporter"/>
    <property type="match status" value="1"/>
</dbReference>
<dbReference type="EMBL" id="ML978124">
    <property type="protein sequence ID" value="KAF2100563.1"/>
    <property type="molecule type" value="Genomic_DNA"/>
</dbReference>
<feature type="transmembrane region" description="Helical" evidence="8">
    <location>
        <begin position="163"/>
        <end position="181"/>
    </location>
</feature>
<protein>
    <submittedName>
        <fullName evidence="10">General substrate transporter</fullName>
    </submittedName>
</protein>
<evidence type="ECO:0000256" key="1">
    <source>
        <dbReference type="ARBA" id="ARBA00004141"/>
    </source>
</evidence>
<feature type="transmembrane region" description="Helical" evidence="8">
    <location>
        <begin position="74"/>
        <end position="97"/>
    </location>
</feature>